<name>A0AA38WN53_9ASTR</name>
<sequence>MEISVARAARVAPNTRDIELVVEQRVEREVTPEYTPSTPFEEYPAEEDQDEEYPTEEDPYEEEARMLYREIERLRDELSRSQEETSSARDTTRRFENWNADREVRLSALDFQNVCLRGTIGFLKEENRELKGELRIARRSWRTRVGDRTRYYGATVSEYFGLVREYVGRWRYQFQQGPSLRFLWSYRPVRTYEEEIRAAYYPRDMSTMYRYVKVIVPKTFLHGIEVAKIVKKSSDRPTKVGRGVKRKWEDNSKRSKIAKFGSGLKPKGRHIRSNCPKLQKDTALSMRLESGASKSGNTTKEVPKAKGTELG</sequence>
<feature type="region of interest" description="Disordered" evidence="2">
    <location>
        <begin position="259"/>
        <end position="311"/>
    </location>
</feature>
<evidence type="ECO:0000313" key="4">
    <source>
        <dbReference type="Proteomes" id="UP001172457"/>
    </source>
</evidence>
<feature type="compositionally biased region" description="Basic and acidic residues" evidence="2">
    <location>
        <begin position="16"/>
        <end position="31"/>
    </location>
</feature>
<evidence type="ECO:0000313" key="3">
    <source>
        <dbReference type="EMBL" id="KAJ9558590.1"/>
    </source>
</evidence>
<proteinExistence type="predicted"/>
<evidence type="ECO:0000256" key="2">
    <source>
        <dbReference type="SAM" id="MobiDB-lite"/>
    </source>
</evidence>
<protein>
    <submittedName>
        <fullName evidence="3">Uncharacterized protein</fullName>
    </submittedName>
</protein>
<gene>
    <name evidence="3" type="ORF">OSB04_013204</name>
</gene>
<keyword evidence="1" id="KW-0175">Coiled coil</keyword>
<feature type="coiled-coil region" evidence="1">
    <location>
        <begin position="64"/>
        <end position="91"/>
    </location>
</feature>
<accession>A0AA38WN53</accession>
<feature type="region of interest" description="Disordered" evidence="2">
    <location>
        <begin position="1"/>
        <end position="61"/>
    </location>
</feature>
<dbReference type="EMBL" id="JARYMX010000003">
    <property type="protein sequence ID" value="KAJ9558590.1"/>
    <property type="molecule type" value="Genomic_DNA"/>
</dbReference>
<dbReference type="Proteomes" id="UP001172457">
    <property type="component" value="Chromosome 3"/>
</dbReference>
<feature type="compositionally biased region" description="Basic and acidic residues" evidence="2">
    <location>
        <begin position="301"/>
        <end position="311"/>
    </location>
</feature>
<keyword evidence="4" id="KW-1185">Reference proteome</keyword>
<reference evidence="3" key="1">
    <citation type="submission" date="2023-03" db="EMBL/GenBank/DDBJ databases">
        <title>Chromosome-scale reference genome and RAD-based genetic map of yellow starthistle (Centaurea solstitialis) reveal putative structural variation and QTLs associated with invader traits.</title>
        <authorList>
            <person name="Reatini B."/>
            <person name="Cang F.A."/>
            <person name="Jiang Q."/>
            <person name="Mckibben M.T.W."/>
            <person name="Barker M.S."/>
            <person name="Rieseberg L.H."/>
            <person name="Dlugosch K.M."/>
        </authorList>
    </citation>
    <scope>NUCLEOTIDE SEQUENCE</scope>
    <source>
        <strain evidence="3">CAN-66</strain>
        <tissue evidence="3">Leaf</tissue>
    </source>
</reference>
<dbReference type="AlphaFoldDB" id="A0AA38WN53"/>
<comment type="caution">
    <text evidence="3">The sequence shown here is derived from an EMBL/GenBank/DDBJ whole genome shotgun (WGS) entry which is preliminary data.</text>
</comment>
<feature type="compositionally biased region" description="Acidic residues" evidence="2">
    <location>
        <begin position="43"/>
        <end position="61"/>
    </location>
</feature>
<evidence type="ECO:0000256" key="1">
    <source>
        <dbReference type="SAM" id="Coils"/>
    </source>
</evidence>
<organism evidence="3 4">
    <name type="scientific">Centaurea solstitialis</name>
    <name type="common">yellow star-thistle</name>
    <dbReference type="NCBI Taxonomy" id="347529"/>
    <lineage>
        <taxon>Eukaryota</taxon>
        <taxon>Viridiplantae</taxon>
        <taxon>Streptophyta</taxon>
        <taxon>Embryophyta</taxon>
        <taxon>Tracheophyta</taxon>
        <taxon>Spermatophyta</taxon>
        <taxon>Magnoliopsida</taxon>
        <taxon>eudicotyledons</taxon>
        <taxon>Gunneridae</taxon>
        <taxon>Pentapetalae</taxon>
        <taxon>asterids</taxon>
        <taxon>campanulids</taxon>
        <taxon>Asterales</taxon>
        <taxon>Asteraceae</taxon>
        <taxon>Carduoideae</taxon>
        <taxon>Cardueae</taxon>
        <taxon>Centaureinae</taxon>
        <taxon>Centaurea</taxon>
    </lineage>
</organism>